<proteinExistence type="predicted"/>
<dbReference type="AlphaFoldDB" id="A0A6J6EL10"/>
<reference evidence="1" key="1">
    <citation type="submission" date="2020-05" db="EMBL/GenBank/DDBJ databases">
        <authorList>
            <person name="Chiriac C."/>
            <person name="Salcher M."/>
            <person name="Ghai R."/>
            <person name="Kavagutti S V."/>
        </authorList>
    </citation>
    <scope>NUCLEOTIDE SEQUENCE</scope>
</reference>
<protein>
    <submittedName>
        <fullName evidence="1">Unannotated protein</fullName>
    </submittedName>
</protein>
<gene>
    <name evidence="1" type="ORF">UFOPK1643_01030</name>
</gene>
<organism evidence="1">
    <name type="scientific">freshwater metagenome</name>
    <dbReference type="NCBI Taxonomy" id="449393"/>
    <lineage>
        <taxon>unclassified sequences</taxon>
        <taxon>metagenomes</taxon>
        <taxon>ecological metagenomes</taxon>
    </lineage>
</organism>
<dbReference type="EMBL" id="CAEZTK010000107">
    <property type="protein sequence ID" value="CAB4575834.1"/>
    <property type="molecule type" value="Genomic_DNA"/>
</dbReference>
<name>A0A6J6EL10_9ZZZZ</name>
<evidence type="ECO:0000313" key="1">
    <source>
        <dbReference type="EMBL" id="CAB4575834.1"/>
    </source>
</evidence>
<sequence>MRRSERRARETVWRTVAGLMPSSAAISSVLRPSISHITSAARSAGERSEIAWRIMAASSAAVIAAE</sequence>
<accession>A0A6J6EL10</accession>